<dbReference type="AlphaFoldDB" id="A0A9X3J6X9"/>
<reference evidence="2" key="1">
    <citation type="submission" date="2022-11" db="EMBL/GenBank/DDBJ databases">
        <title>Marilongibacter aestuarii gen. nov., sp. nov., isolated from tidal flat sediment.</title>
        <authorList>
            <person name="Jiayan W."/>
        </authorList>
    </citation>
    <scope>NUCLEOTIDE SEQUENCE</scope>
    <source>
        <strain evidence="2">Z1-6</strain>
    </source>
</reference>
<feature type="transmembrane region" description="Helical" evidence="1">
    <location>
        <begin position="22"/>
        <end position="43"/>
    </location>
</feature>
<comment type="caution">
    <text evidence="2">The sequence shown here is derived from an EMBL/GenBank/DDBJ whole genome shotgun (WGS) entry which is preliminary data.</text>
</comment>
<keyword evidence="3" id="KW-1185">Reference proteome</keyword>
<dbReference type="Proteomes" id="UP001145087">
    <property type="component" value="Unassembled WGS sequence"/>
</dbReference>
<dbReference type="EMBL" id="JAPOHD010000029">
    <property type="protein sequence ID" value="MCY1721903.1"/>
    <property type="molecule type" value="Genomic_DNA"/>
</dbReference>
<organism evidence="2 3">
    <name type="scientific">Draconibacterium aestuarii</name>
    <dbReference type="NCBI Taxonomy" id="2998507"/>
    <lineage>
        <taxon>Bacteria</taxon>
        <taxon>Pseudomonadati</taxon>
        <taxon>Bacteroidota</taxon>
        <taxon>Bacteroidia</taxon>
        <taxon>Marinilabiliales</taxon>
        <taxon>Prolixibacteraceae</taxon>
        <taxon>Draconibacterium</taxon>
    </lineage>
</organism>
<keyword evidence="1" id="KW-1133">Transmembrane helix</keyword>
<accession>A0A9X3J6X9</accession>
<keyword evidence="1" id="KW-0472">Membrane</keyword>
<name>A0A9X3J6X9_9BACT</name>
<keyword evidence="1" id="KW-0812">Transmembrane</keyword>
<gene>
    <name evidence="2" type="ORF">OU798_16230</name>
</gene>
<feature type="transmembrane region" description="Helical" evidence="1">
    <location>
        <begin position="50"/>
        <end position="68"/>
    </location>
</feature>
<evidence type="ECO:0000313" key="2">
    <source>
        <dbReference type="EMBL" id="MCY1721903.1"/>
    </source>
</evidence>
<feature type="transmembrane region" description="Helical" evidence="1">
    <location>
        <begin position="80"/>
        <end position="99"/>
    </location>
</feature>
<sequence>MAINTDNLLLISLIQDAQSQELWWHTFITCLATFLINLPFGYWRGGFRKLSFWWFVAIHAPVPLVIVIRKLNDLHLTWELAPFLLGSYFLGQFLGRKIYGLKPWKKP</sequence>
<evidence type="ECO:0000313" key="3">
    <source>
        <dbReference type="Proteomes" id="UP001145087"/>
    </source>
</evidence>
<dbReference type="RefSeq" id="WP_343334232.1">
    <property type="nucleotide sequence ID" value="NZ_JAPOHD010000029.1"/>
</dbReference>
<proteinExistence type="predicted"/>
<protein>
    <submittedName>
        <fullName evidence="2">Uncharacterized protein</fullName>
    </submittedName>
</protein>
<evidence type="ECO:0000256" key="1">
    <source>
        <dbReference type="SAM" id="Phobius"/>
    </source>
</evidence>